<dbReference type="Pfam" id="PF14223">
    <property type="entry name" value="Retrotran_gag_2"/>
    <property type="match status" value="1"/>
</dbReference>
<proteinExistence type="predicted"/>
<dbReference type="SMART" id="SM00343">
    <property type="entry name" value="ZnF_C2HC"/>
    <property type="match status" value="1"/>
</dbReference>
<feature type="domain" description="CCHC-type" evidence="2">
    <location>
        <begin position="155"/>
        <end position="171"/>
    </location>
</feature>
<dbReference type="EMBL" id="BMAC01000242">
    <property type="protein sequence ID" value="GFP91371.1"/>
    <property type="molecule type" value="Genomic_DNA"/>
</dbReference>
<dbReference type="AlphaFoldDB" id="A0A830CAU9"/>
<keyword evidence="1" id="KW-0863">Zinc-finger</keyword>
<organism evidence="3 4">
    <name type="scientific">Phtheirospermum japonicum</name>
    <dbReference type="NCBI Taxonomy" id="374723"/>
    <lineage>
        <taxon>Eukaryota</taxon>
        <taxon>Viridiplantae</taxon>
        <taxon>Streptophyta</taxon>
        <taxon>Embryophyta</taxon>
        <taxon>Tracheophyta</taxon>
        <taxon>Spermatophyta</taxon>
        <taxon>Magnoliopsida</taxon>
        <taxon>eudicotyledons</taxon>
        <taxon>Gunneridae</taxon>
        <taxon>Pentapetalae</taxon>
        <taxon>asterids</taxon>
        <taxon>lamiids</taxon>
        <taxon>Lamiales</taxon>
        <taxon>Orobanchaceae</taxon>
        <taxon>Orobanchaceae incertae sedis</taxon>
        <taxon>Phtheirospermum</taxon>
    </lineage>
</organism>
<name>A0A830CAU9_9LAMI</name>
<dbReference type="PROSITE" id="PS50158">
    <property type="entry name" value="ZF_CCHC"/>
    <property type="match status" value="1"/>
</dbReference>
<comment type="caution">
    <text evidence="3">The sequence shown here is derived from an EMBL/GenBank/DDBJ whole genome shotgun (WGS) entry which is preliminary data.</text>
</comment>
<dbReference type="Gene3D" id="4.10.60.10">
    <property type="entry name" value="Zinc finger, CCHC-type"/>
    <property type="match status" value="1"/>
</dbReference>
<keyword evidence="4" id="KW-1185">Reference proteome</keyword>
<sequence length="210" mass="23429">MLNLRELFGHQNRSVRHLAMKKLINAKMTDFTPVRDHVLTMMGYLAEIETLGGSLDVDSQLDIVLHSLSSKFEQFRLNFLMVKKDVALAELLIDLQAAELLQKNSSEVHMADARASSSGVKKKKRFVPKKAANVAPKVNKLKTKIPPEEFKSKTKCFKCVQSGHWKSVCPNKKIKRGISHALVVETCLATCSAHSWVVDTGATDHVCMSL</sequence>
<dbReference type="InterPro" id="IPR001878">
    <property type="entry name" value="Znf_CCHC"/>
</dbReference>
<protein>
    <recommendedName>
        <fullName evidence="2">CCHC-type domain-containing protein</fullName>
    </recommendedName>
</protein>
<reference evidence="3" key="1">
    <citation type="submission" date="2020-07" db="EMBL/GenBank/DDBJ databases">
        <title>Ethylene signaling mediates host invasion by parasitic plants.</title>
        <authorList>
            <person name="Yoshida S."/>
        </authorList>
    </citation>
    <scope>NUCLEOTIDE SEQUENCE</scope>
    <source>
        <strain evidence="3">Okayama</strain>
    </source>
</reference>
<evidence type="ECO:0000256" key="1">
    <source>
        <dbReference type="PROSITE-ProRule" id="PRU00047"/>
    </source>
</evidence>
<accession>A0A830CAU9</accession>
<dbReference type="InterPro" id="IPR036875">
    <property type="entry name" value="Znf_CCHC_sf"/>
</dbReference>
<keyword evidence="1" id="KW-0862">Zinc</keyword>
<keyword evidence="1" id="KW-0479">Metal-binding</keyword>
<dbReference type="GO" id="GO:0003676">
    <property type="term" value="F:nucleic acid binding"/>
    <property type="evidence" value="ECO:0007669"/>
    <property type="project" value="InterPro"/>
</dbReference>
<dbReference type="Proteomes" id="UP000653305">
    <property type="component" value="Unassembled WGS sequence"/>
</dbReference>
<dbReference type="OrthoDB" id="1558623at2759"/>
<dbReference type="GO" id="GO:0008270">
    <property type="term" value="F:zinc ion binding"/>
    <property type="evidence" value="ECO:0007669"/>
    <property type="project" value="UniProtKB-KW"/>
</dbReference>
<dbReference type="SUPFAM" id="SSF57756">
    <property type="entry name" value="Retrovirus zinc finger-like domains"/>
    <property type="match status" value="1"/>
</dbReference>
<gene>
    <name evidence="3" type="ORF">PHJA_001281100</name>
</gene>
<evidence type="ECO:0000313" key="3">
    <source>
        <dbReference type="EMBL" id="GFP91371.1"/>
    </source>
</evidence>
<evidence type="ECO:0000259" key="2">
    <source>
        <dbReference type="PROSITE" id="PS50158"/>
    </source>
</evidence>
<evidence type="ECO:0000313" key="4">
    <source>
        <dbReference type="Proteomes" id="UP000653305"/>
    </source>
</evidence>